<dbReference type="Pfam" id="PF05726">
    <property type="entry name" value="Pirin_C"/>
    <property type="match status" value="1"/>
</dbReference>
<gene>
    <name evidence="6" type="ORF">BCU17_07340</name>
</gene>
<feature type="binding site" evidence="2">
    <location>
        <position position="98"/>
    </location>
    <ligand>
        <name>Fe cation</name>
        <dbReference type="ChEBI" id="CHEBI:24875"/>
    </ligand>
</feature>
<comment type="cofactor">
    <cofactor evidence="2">
        <name>Fe cation</name>
        <dbReference type="ChEBI" id="CHEBI:24875"/>
    </cofactor>
    <text evidence="2">Binds 1 Fe cation per subunit.</text>
</comment>
<dbReference type="PANTHER" id="PTHR13903">
    <property type="entry name" value="PIRIN-RELATED"/>
    <property type="match status" value="1"/>
</dbReference>
<dbReference type="PIRSF" id="PIRSF006232">
    <property type="entry name" value="Pirin"/>
    <property type="match status" value="1"/>
</dbReference>
<name>A0A2N7F5M9_VIBSP</name>
<accession>A0A2N7F5M9</accession>
<dbReference type="RefSeq" id="WP_102517314.1">
    <property type="nucleotide sequence ID" value="NZ_CAWNSM010000085.1"/>
</dbReference>
<dbReference type="GO" id="GO:0046872">
    <property type="term" value="F:metal ion binding"/>
    <property type="evidence" value="ECO:0007669"/>
    <property type="project" value="UniProtKB-KW"/>
</dbReference>
<dbReference type="InterPro" id="IPR011051">
    <property type="entry name" value="RmlC_Cupin_sf"/>
</dbReference>
<dbReference type="InterPro" id="IPR012093">
    <property type="entry name" value="Pirin"/>
</dbReference>
<feature type="binding site" evidence="2">
    <location>
        <position position="96"/>
    </location>
    <ligand>
        <name>Fe cation</name>
        <dbReference type="ChEBI" id="CHEBI:24875"/>
    </ligand>
</feature>
<evidence type="ECO:0000313" key="7">
    <source>
        <dbReference type="Proteomes" id="UP000235330"/>
    </source>
</evidence>
<dbReference type="InterPro" id="IPR008778">
    <property type="entry name" value="Pirin_C_dom"/>
</dbReference>
<evidence type="ECO:0000259" key="5">
    <source>
        <dbReference type="Pfam" id="PF05726"/>
    </source>
</evidence>
<keyword evidence="2" id="KW-0408">Iron</keyword>
<organism evidence="6 7">
    <name type="scientific">Vibrio splendidus</name>
    <dbReference type="NCBI Taxonomy" id="29497"/>
    <lineage>
        <taxon>Bacteria</taxon>
        <taxon>Pseudomonadati</taxon>
        <taxon>Pseudomonadota</taxon>
        <taxon>Gammaproteobacteria</taxon>
        <taxon>Vibrionales</taxon>
        <taxon>Vibrionaceae</taxon>
        <taxon>Vibrio</taxon>
    </lineage>
</organism>
<comment type="caution">
    <text evidence="6">The sequence shown here is derived from an EMBL/GenBank/DDBJ whole genome shotgun (WGS) entry which is preliminary data.</text>
</comment>
<proteinExistence type="inferred from homology"/>
<evidence type="ECO:0000313" key="6">
    <source>
        <dbReference type="EMBL" id="PMJ60957.1"/>
    </source>
</evidence>
<evidence type="ECO:0000256" key="1">
    <source>
        <dbReference type="ARBA" id="ARBA00008416"/>
    </source>
</evidence>
<sequence>MIRQIHEIRNGRNHGPINSYVNSSNLNVLNPFVLWDHFQVSNVKGTAGFDFHGHSGVATISYPQIGSIAHKDTGGHSGSLVAGGIQIMSAGAGVLHKETVHPDNTVADAFQLWVALPKDEHEMGPVTYSTQQQDELPVVEETHSTTKVLLGQYHHKQSQALAPVDMTYLHINLNADCTWQHAGSQSQTTAFVFVRNGSVRVGSKDLSAGELGVFEKSSAAIQVTALQKEAEFLIVSGTPLKQELISNGASLHSSNSNLIAGVKRIKQLQSQQVNQ</sequence>
<dbReference type="Gene3D" id="2.60.120.10">
    <property type="entry name" value="Jelly Rolls"/>
    <property type="match status" value="1"/>
</dbReference>
<dbReference type="CDD" id="cd02247">
    <property type="entry name" value="cupin_pirin_C"/>
    <property type="match status" value="1"/>
</dbReference>
<dbReference type="AlphaFoldDB" id="A0A2N7F5M9"/>
<feature type="domain" description="Pirin C-terminal" evidence="5">
    <location>
        <begin position="168"/>
        <end position="250"/>
    </location>
</feature>
<dbReference type="SUPFAM" id="SSF51182">
    <property type="entry name" value="RmlC-like cupins"/>
    <property type="match status" value="1"/>
</dbReference>
<evidence type="ECO:0000259" key="4">
    <source>
        <dbReference type="Pfam" id="PF02678"/>
    </source>
</evidence>
<reference evidence="7" key="1">
    <citation type="submission" date="2016-07" db="EMBL/GenBank/DDBJ databases">
        <title>Nontailed viruses are major unrecognized killers of bacteria in the ocean.</title>
        <authorList>
            <person name="Kauffman K."/>
            <person name="Hussain F."/>
            <person name="Yang J."/>
            <person name="Arevalo P."/>
            <person name="Brown J."/>
            <person name="Cutler M."/>
            <person name="Kelly L."/>
            <person name="Polz M.F."/>
        </authorList>
    </citation>
    <scope>NUCLEOTIDE SEQUENCE [LARGE SCALE GENOMIC DNA]</scope>
    <source>
        <strain evidence="7">10N.261.55.E11</strain>
    </source>
</reference>
<feature type="binding site" evidence="2">
    <location>
        <position position="52"/>
    </location>
    <ligand>
        <name>Fe cation</name>
        <dbReference type="ChEBI" id="CHEBI:24875"/>
    </ligand>
</feature>
<dbReference type="Pfam" id="PF02678">
    <property type="entry name" value="Pirin"/>
    <property type="match status" value="1"/>
</dbReference>
<feature type="binding site" evidence="2">
    <location>
        <position position="54"/>
    </location>
    <ligand>
        <name>Fe cation</name>
        <dbReference type="ChEBI" id="CHEBI:24875"/>
    </ligand>
</feature>
<dbReference type="EMBL" id="MCWU01000085">
    <property type="protein sequence ID" value="PMJ60957.1"/>
    <property type="molecule type" value="Genomic_DNA"/>
</dbReference>
<evidence type="ECO:0000256" key="2">
    <source>
        <dbReference type="PIRSR" id="PIRSR006232-1"/>
    </source>
</evidence>
<dbReference type="Proteomes" id="UP000235330">
    <property type="component" value="Unassembled WGS sequence"/>
</dbReference>
<protein>
    <submittedName>
        <fullName evidence="6">Pirin</fullName>
    </submittedName>
</protein>
<feature type="domain" description="Pirin N-terminal" evidence="4">
    <location>
        <begin position="23"/>
        <end position="114"/>
    </location>
</feature>
<comment type="similarity">
    <text evidence="1 3">Belongs to the pirin family.</text>
</comment>
<dbReference type="InterPro" id="IPR014710">
    <property type="entry name" value="RmlC-like_jellyroll"/>
</dbReference>
<evidence type="ECO:0000256" key="3">
    <source>
        <dbReference type="RuleBase" id="RU003457"/>
    </source>
</evidence>
<keyword evidence="2" id="KW-0479">Metal-binding</keyword>
<dbReference type="PANTHER" id="PTHR13903:SF8">
    <property type="entry name" value="PIRIN"/>
    <property type="match status" value="1"/>
</dbReference>
<dbReference type="InterPro" id="IPR003829">
    <property type="entry name" value="Pirin_N_dom"/>
</dbReference>